<reference evidence="3" key="1">
    <citation type="journal article" date="2019" name="Int. J. Syst. Evol. Microbiol.">
        <title>The Global Catalogue of Microorganisms (GCM) 10K type strain sequencing project: providing services to taxonomists for standard genome sequencing and annotation.</title>
        <authorList>
            <consortium name="The Broad Institute Genomics Platform"/>
            <consortium name="The Broad Institute Genome Sequencing Center for Infectious Disease"/>
            <person name="Wu L."/>
            <person name="Ma J."/>
        </authorList>
    </citation>
    <scope>NUCLEOTIDE SEQUENCE [LARGE SCALE GENOMIC DNA]</scope>
    <source>
        <strain evidence="3">DT72</strain>
    </source>
</reference>
<evidence type="ECO:0008006" key="4">
    <source>
        <dbReference type="Google" id="ProtNLM"/>
    </source>
</evidence>
<sequence length="138" mass="13717">MTPFRRVAACAAIVLGAALPTAGHAAAAVTVPFQIDPAPFGNPNGSFDVPPIRCAAVVGDRAVTITGGKQDGWGCLLSSPVQWLNLSTGARGTATLSDGLNGIPPAVTLDTGAGQVVVMVNSVTGGPVTPGFATFHVP</sequence>
<name>A0ABW4P0S9_9NOCA</name>
<evidence type="ECO:0000313" key="3">
    <source>
        <dbReference type="Proteomes" id="UP001597286"/>
    </source>
</evidence>
<dbReference type="RefSeq" id="WP_378484015.1">
    <property type="nucleotide sequence ID" value="NZ_JBHUFB010000007.1"/>
</dbReference>
<protein>
    <recommendedName>
        <fullName evidence="4">Secreted protein</fullName>
    </recommendedName>
</protein>
<proteinExistence type="predicted"/>
<evidence type="ECO:0000256" key="1">
    <source>
        <dbReference type="SAM" id="SignalP"/>
    </source>
</evidence>
<dbReference type="EMBL" id="JBHUFB010000007">
    <property type="protein sequence ID" value="MFD1811469.1"/>
    <property type="molecule type" value="Genomic_DNA"/>
</dbReference>
<keyword evidence="3" id="KW-1185">Reference proteome</keyword>
<dbReference type="Proteomes" id="UP001597286">
    <property type="component" value="Unassembled WGS sequence"/>
</dbReference>
<gene>
    <name evidence="2" type="ORF">ACFSJG_04525</name>
</gene>
<feature type="signal peptide" evidence="1">
    <location>
        <begin position="1"/>
        <end position="27"/>
    </location>
</feature>
<accession>A0ABW4P0S9</accession>
<keyword evidence="1" id="KW-0732">Signal</keyword>
<feature type="chain" id="PRO_5046912424" description="Secreted protein" evidence="1">
    <location>
        <begin position="28"/>
        <end position="138"/>
    </location>
</feature>
<evidence type="ECO:0000313" key="2">
    <source>
        <dbReference type="EMBL" id="MFD1811469.1"/>
    </source>
</evidence>
<comment type="caution">
    <text evidence="2">The sequence shown here is derived from an EMBL/GenBank/DDBJ whole genome shotgun (WGS) entry which is preliminary data.</text>
</comment>
<organism evidence="2 3">
    <name type="scientific">Rhodococcus gannanensis</name>
    <dbReference type="NCBI Taxonomy" id="1960308"/>
    <lineage>
        <taxon>Bacteria</taxon>
        <taxon>Bacillati</taxon>
        <taxon>Actinomycetota</taxon>
        <taxon>Actinomycetes</taxon>
        <taxon>Mycobacteriales</taxon>
        <taxon>Nocardiaceae</taxon>
        <taxon>Rhodococcus</taxon>
    </lineage>
</organism>